<evidence type="ECO:0000313" key="2">
    <source>
        <dbReference type="Proteomes" id="UP000253606"/>
    </source>
</evidence>
<dbReference type="AlphaFoldDB" id="A0A2Z5FU93"/>
<keyword evidence="2" id="KW-1185">Reference proteome</keyword>
<organism evidence="1 2">
    <name type="scientific">Acidisarcina polymorpha</name>
    <dbReference type="NCBI Taxonomy" id="2211140"/>
    <lineage>
        <taxon>Bacteria</taxon>
        <taxon>Pseudomonadati</taxon>
        <taxon>Acidobacteriota</taxon>
        <taxon>Terriglobia</taxon>
        <taxon>Terriglobales</taxon>
        <taxon>Acidobacteriaceae</taxon>
        <taxon>Acidisarcina</taxon>
    </lineage>
</organism>
<accession>A0A2Z5FU93</accession>
<dbReference type="KEGG" id="abas:ACPOL_0704"/>
<dbReference type="Proteomes" id="UP000253606">
    <property type="component" value="Chromosome"/>
</dbReference>
<evidence type="ECO:0000313" key="1">
    <source>
        <dbReference type="EMBL" id="AXC10067.1"/>
    </source>
</evidence>
<name>A0A2Z5FU93_9BACT</name>
<proteinExistence type="predicted"/>
<sequence>MIGRKQASTEISLSKSEEVLRRSIIDFDCLDPRAALMK</sequence>
<reference evidence="1 2" key="1">
    <citation type="journal article" date="2018" name="Front. Microbiol.">
        <title>Hydrolytic Capabilities as a Key to Environmental Success: Chitinolytic and Cellulolytic Acidobacteria From Acidic Sub-arctic Soils and Boreal Peatlands.</title>
        <authorList>
            <person name="Belova S.E."/>
            <person name="Ravin N.V."/>
            <person name="Pankratov T.A."/>
            <person name="Rakitin A.L."/>
            <person name="Ivanova A.A."/>
            <person name="Beletsky A.V."/>
            <person name="Mardanov A.V."/>
            <person name="Sinninghe Damste J.S."/>
            <person name="Dedysh S.N."/>
        </authorList>
    </citation>
    <scope>NUCLEOTIDE SEQUENCE [LARGE SCALE GENOMIC DNA]</scope>
    <source>
        <strain evidence="1 2">SBC82</strain>
    </source>
</reference>
<protein>
    <submittedName>
        <fullName evidence="1">Uncharacterized protein</fullName>
    </submittedName>
</protein>
<gene>
    <name evidence="1" type="ORF">ACPOL_0704</name>
</gene>
<dbReference type="EMBL" id="CP030840">
    <property type="protein sequence ID" value="AXC10067.1"/>
    <property type="molecule type" value="Genomic_DNA"/>
</dbReference>